<feature type="signal peptide" evidence="1">
    <location>
        <begin position="1"/>
        <end position="27"/>
    </location>
</feature>
<gene>
    <name evidence="2" type="ORF">CPAR01_16508</name>
</gene>
<dbReference type="RefSeq" id="XP_060340462.1">
    <property type="nucleotide sequence ID" value="XM_060500753.1"/>
</dbReference>
<keyword evidence="1" id="KW-0732">Signal</keyword>
<protein>
    <submittedName>
        <fullName evidence="2">Uncharacterized protein</fullName>
    </submittedName>
</protein>
<reference evidence="2 3" key="1">
    <citation type="submission" date="2016-10" db="EMBL/GenBank/DDBJ databases">
        <title>The genome sequence of Colletotrichum fioriniae PJ7.</title>
        <authorList>
            <person name="Baroncelli R."/>
        </authorList>
    </citation>
    <scope>NUCLEOTIDE SEQUENCE [LARGE SCALE GENOMIC DNA]</scope>
    <source>
        <strain evidence="2 3">IMI 384185</strain>
    </source>
</reference>
<feature type="chain" id="PRO_5045829371" evidence="1">
    <location>
        <begin position="28"/>
        <end position="153"/>
    </location>
</feature>
<dbReference type="GeneID" id="85384652"/>
<evidence type="ECO:0000313" key="2">
    <source>
        <dbReference type="EMBL" id="KAK1515985.1"/>
    </source>
</evidence>
<name>A0ABQ9RVM5_9PEZI</name>
<proteinExistence type="predicted"/>
<sequence>MEAAQRHSGSAKVRFAALALHIFTAQLQLPLWSAIRASVPGPMTCLDQHFVSFWTVQGLFIPPFLDHVPHTSLAHTLSPQSRPLHPRIRDETNALLVAQEWLRGEEEGQLTGTLRRHTRIAPRTCDEVRCDLVPYPCHASICSAKWEGVTLKL</sequence>
<evidence type="ECO:0000256" key="1">
    <source>
        <dbReference type="SAM" id="SignalP"/>
    </source>
</evidence>
<keyword evidence="3" id="KW-1185">Reference proteome</keyword>
<dbReference type="Proteomes" id="UP001241169">
    <property type="component" value="Unassembled WGS sequence"/>
</dbReference>
<comment type="caution">
    <text evidence="2">The sequence shown here is derived from an EMBL/GenBank/DDBJ whole genome shotgun (WGS) entry which is preliminary data.</text>
</comment>
<evidence type="ECO:0000313" key="3">
    <source>
        <dbReference type="Proteomes" id="UP001241169"/>
    </source>
</evidence>
<organism evidence="2 3">
    <name type="scientific">Colletotrichum paranaense</name>
    <dbReference type="NCBI Taxonomy" id="1914294"/>
    <lineage>
        <taxon>Eukaryota</taxon>
        <taxon>Fungi</taxon>
        <taxon>Dikarya</taxon>
        <taxon>Ascomycota</taxon>
        <taxon>Pezizomycotina</taxon>
        <taxon>Sordariomycetes</taxon>
        <taxon>Hypocreomycetidae</taxon>
        <taxon>Glomerellales</taxon>
        <taxon>Glomerellaceae</taxon>
        <taxon>Colletotrichum</taxon>
        <taxon>Colletotrichum acutatum species complex</taxon>
    </lineage>
</organism>
<dbReference type="EMBL" id="MOPA01000026">
    <property type="protein sequence ID" value="KAK1515985.1"/>
    <property type="molecule type" value="Genomic_DNA"/>
</dbReference>
<accession>A0ABQ9RVM5</accession>